<dbReference type="InterPro" id="IPR040442">
    <property type="entry name" value="Pyrv_kinase-like_dom_sf"/>
</dbReference>
<feature type="binding site" evidence="4">
    <location>
        <position position="69"/>
    </location>
    <ligand>
        <name>substrate</name>
    </ligand>
</feature>
<dbReference type="GO" id="GO:0006107">
    <property type="term" value="P:oxaloacetate metabolic process"/>
    <property type="evidence" value="ECO:0007669"/>
    <property type="project" value="TreeGrafter"/>
</dbReference>
<reference evidence="7 8" key="1">
    <citation type="submission" date="2019-03" db="EMBL/GenBank/DDBJ databases">
        <authorList>
            <person name="Sebastian G."/>
            <person name="Baumann P."/>
            <person name="Ruckert C."/>
            <person name="Kalinowski J."/>
            <person name="Nebel B."/>
            <person name="Takors R."/>
            <person name="Blombach B."/>
        </authorList>
    </citation>
    <scope>NUCLEOTIDE SEQUENCE [LARGE SCALE GENOMIC DNA]</scope>
    <source>
        <strain evidence="7 8">DSM 1084</strain>
    </source>
</reference>
<dbReference type="Pfam" id="PF03328">
    <property type="entry name" value="HpcH_HpaI"/>
    <property type="match status" value="1"/>
</dbReference>
<dbReference type="InterPro" id="IPR005000">
    <property type="entry name" value="Aldolase/citrate-lyase_domain"/>
</dbReference>
<evidence type="ECO:0000256" key="4">
    <source>
        <dbReference type="PIRSR" id="PIRSR015582-1"/>
    </source>
</evidence>
<comment type="cofactor">
    <cofactor evidence="1">
        <name>Mg(2+)</name>
        <dbReference type="ChEBI" id="CHEBI:18420"/>
    </cofactor>
</comment>
<dbReference type="Gene3D" id="3.20.20.60">
    <property type="entry name" value="Phosphoenolpyruvate-binding domains"/>
    <property type="match status" value="1"/>
</dbReference>
<dbReference type="SUPFAM" id="SSF51621">
    <property type="entry name" value="Phosphoenolpyruvate/pyruvate domain"/>
    <property type="match status" value="1"/>
</dbReference>
<dbReference type="RefSeq" id="WP_133156813.1">
    <property type="nucleotide sequence ID" value="NZ_CP037867.1"/>
</dbReference>
<dbReference type="PIRSF" id="PIRSF015582">
    <property type="entry name" value="Cit_lyase_B"/>
    <property type="match status" value="1"/>
</dbReference>
<gene>
    <name evidence="7" type="primary">citE</name>
    <name evidence="7" type="ORF">HPF_12645</name>
</gene>
<dbReference type="InterPro" id="IPR015813">
    <property type="entry name" value="Pyrv/PenolPyrv_kinase-like_dom"/>
</dbReference>
<feature type="binding site" evidence="4">
    <location>
        <position position="120"/>
    </location>
    <ligand>
        <name>substrate</name>
    </ligand>
</feature>
<dbReference type="InterPro" id="IPR011206">
    <property type="entry name" value="Citrate_lyase_beta/mcl1/mcl2"/>
</dbReference>
<feature type="domain" description="HpcH/HpaI aldolase/citrate lyase" evidence="6">
    <location>
        <begin position="12"/>
        <end position="217"/>
    </location>
</feature>
<evidence type="ECO:0000256" key="2">
    <source>
        <dbReference type="ARBA" id="ARBA00022723"/>
    </source>
</evidence>
<dbReference type="GO" id="GO:0016829">
    <property type="term" value="F:lyase activity"/>
    <property type="evidence" value="ECO:0007669"/>
    <property type="project" value="UniProtKB-KW"/>
</dbReference>
<keyword evidence="3 5" id="KW-0460">Magnesium</keyword>
<dbReference type="AlphaFoldDB" id="A0A4P6X416"/>
<dbReference type="EMBL" id="CP037867">
    <property type="protein sequence ID" value="QBM28541.1"/>
    <property type="molecule type" value="Genomic_DNA"/>
</dbReference>
<dbReference type="PANTHER" id="PTHR32308:SF10">
    <property type="entry name" value="CITRATE LYASE SUBUNIT BETA"/>
    <property type="match status" value="1"/>
</dbReference>
<dbReference type="GO" id="GO:0000287">
    <property type="term" value="F:magnesium ion binding"/>
    <property type="evidence" value="ECO:0007669"/>
    <property type="project" value="TreeGrafter"/>
</dbReference>
<dbReference type="PANTHER" id="PTHR32308">
    <property type="entry name" value="LYASE BETA SUBUNIT, PUTATIVE (AFU_ORTHOLOGUE AFUA_4G13030)-RELATED"/>
    <property type="match status" value="1"/>
</dbReference>
<feature type="binding site" evidence="5">
    <location>
        <position position="146"/>
    </location>
    <ligand>
        <name>Mg(2+)</name>
        <dbReference type="ChEBI" id="CHEBI:18420"/>
    </ligand>
</feature>
<dbReference type="Proteomes" id="UP000293912">
    <property type="component" value="Chromosome"/>
</dbReference>
<proteinExistence type="predicted"/>
<evidence type="ECO:0000256" key="3">
    <source>
        <dbReference type="ARBA" id="ARBA00022842"/>
    </source>
</evidence>
<evidence type="ECO:0000256" key="5">
    <source>
        <dbReference type="PIRSR" id="PIRSR015582-2"/>
    </source>
</evidence>
<evidence type="ECO:0000313" key="8">
    <source>
        <dbReference type="Proteomes" id="UP000293912"/>
    </source>
</evidence>
<keyword evidence="7" id="KW-0456">Lyase</keyword>
<dbReference type="KEGG" id="hpse:HPF_12645"/>
<name>A0A4P6X416_HYDPS</name>
<dbReference type="EC" id="4.1.-.-" evidence="7"/>
<organism evidence="7 8">
    <name type="scientific">Hydrogenophaga pseudoflava</name>
    <name type="common">Pseudomonas carboxydoflava</name>
    <dbReference type="NCBI Taxonomy" id="47421"/>
    <lineage>
        <taxon>Bacteria</taxon>
        <taxon>Pseudomonadati</taxon>
        <taxon>Pseudomonadota</taxon>
        <taxon>Betaproteobacteria</taxon>
        <taxon>Burkholderiales</taxon>
        <taxon>Comamonadaceae</taxon>
        <taxon>Hydrogenophaga</taxon>
    </lineage>
</organism>
<accession>A0A4P6X416</accession>
<evidence type="ECO:0000256" key="1">
    <source>
        <dbReference type="ARBA" id="ARBA00001946"/>
    </source>
</evidence>
<sequence>MSTPPVLTRLPRSYLFVPGDRPERFAKARAAGADMVIVDLEDAVAPESKPRARAALAVALDEAAPLIVRVNAAGTPWFDEDIELCRHPGVAAVMLPKAEGIETICAVVEATYKDVLPIIESARGVEAVRAIARVPGVVRLAFGSVDLALDLGMDCAPDGGEIELQCFRSQLVLASRLAGLDAPIDGVSLVIDDFDRLHADAQRARRQGFGAKLCIHPKQIAAIQAVFTPSAAQLDWARSVRDVFVAAAGAAVVMDGRMVDRPIYQRALAILRSAGLEA</sequence>
<protein>
    <submittedName>
        <fullName evidence="7">Citrate lyase subunit beta-like protein</fullName>
        <ecNumber evidence="7">4.1.-.-</ecNumber>
    </submittedName>
</protein>
<evidence type="ECO:0000259" key="6">
    <source>
        <dbReference type="Pfam" id="PF03328"/>
    </source>
</evidence>
<keyword evidence="2 5" id="KW-0479">Metal-binding</keyword>
<evidence type="ECO:0000313" key="7">
    <source>
        <dbReference type="EMBL" id="QBM28541.1"/>
    </source>
</evidence>
<keyword evidence="8" id="KW-1185">Reference proteome</keyword>
<feature type="binding site" evidence="5">
    <location>
        <position position="120"/>
    </location>
    <ligand>
        <name>Mg(2+)</name>
        <dbReference type="ChEBI" id="CHEBI:18420"/>
    </ligand>
</feature>